<sequence>MPIRQPPQLTHHARKLRTNQTKPESLVWTLLRNRRLNGHKFRRQCPIPPFIADFACAEKRLIVELDGDHHEQQAKQDMSRTAHLNREGWTVIRFCNADVLENTEAVGVAILRAMGEEWRGRE</sequence>
<dbReference type="PANTHER" id="PTHR38590">
    <property type="entry name" value="BLL0828 PROTEIN"/>
    <property type="match status" value="1"/>
</dbReference>
<dbReference type="CDD" id="cd01038">
    <property type="entry name" value="Endonuclease_DUF559"/>
    <property type="match status" value="1"/>
</dbReference>
<dbReference type="PATRIC" id="fig|595434.4.peg.6360"/>
<accession>A0A0J1B3V8</accession>
<dbReference type="InterPro" id="IPR007569">
    <property type="entry name" value="DUF559"/>
</dbReference>
<dbReference type="PANTHER" id="PTHR38590:SF1">
    <property type="entry name" value="BLL0828 PROTEIN"/>
    <property type="match status" value="1"/>
</dbReference>
<name>A0A0J1B3V8_RHOIS</name>
<gene>
    <name evidence="2" type="ORF">RISK_006681</name>
</gene>
<evidence type="ECO:0000259" key="1">
    <source>
        <dbReference type="Pfam" id="PF04480"/>
    </source>
</evidence>
<dbReference type="Proteomes" id="UP000036367">
    <property type="component" value="Unassembled WGS sequence"/>
</dbReference>
<dbReference type="RefSeq" id="WP_047817426.1">
    <property type="nucleotide sequence ID" value="NZ_LECT01000054.1"/>
</dbReference>
<organism evidence="2 3">
    <name type="scientific">Rhodopirellula islandica</name>
    <dbReference type="NCBI Taxonomy" id="595434"/>
    <lineage>
        <taxon>Bacteria</taxon>
        <taxon>Pseudomonadati</taxon>
        <taxon>Planctomycetota</taxon>
        <taxon>Planctomycetia</taxon>
        <taxon>Pirellulales</taxon>
        <taxon>Pirellulaceae</taxon>
        <taxon>Rhodopirellula</taxon>
    </lineage>
</organism>
<protein>
    <recommendedName>
        <fullName evidence="1">DUF559 domain-containing protein</fullName>
    </recommendedName>
</protein>
<dbReference type="EMBL" id="LECT01000054">
    <property type="protein sequence ID" value="KLU01525.1"/>
    <property type="molecule type" value="Genomic_DNA"/>
</dbReference>
<comment type="caution">
    <text evidence="2">The sequence shown here is derived from an EMBL/GenBank/DDBJ whole genome shotgun (WGS) entry which is preliminary data.</text>
</comment>
<feature type="domain" description="DUF559" evidence="1">
    <location>
        <begin position="9"/>
        <end position="113"/>
    </location>
</feature>
<dbReference type="InterPro" id="IPR011335">
    <property type="entry name" value="Restrct_endonuc-II-like"/>
</dbReference>
<dbReference type="STRING" id="595434.RISK_006681"/>
<reference evidence="2" key="1">
    <citation type="submission" date="2015-05" db="EMBL/GenBank/DDBJ databases">
        <title>Permanent draft genome of Rhodopirellula islandicus K833.</title>
        <authorList>
            <person name="Kizina J."/>
            <person name="Richter M."/>
            <person name="Glockner F.O."/>
            <person name="Harder J."/>
        </authorList>
    </citation>
    <scope>NUCLEOTIDE SEQUENCE [LARGE SCALE GENOMIC DNA]</scope>
    <source>
        <strain evidence="2">K833</strain>
    </source>
</reference>
<dbReference type="SUPFAM" id="SSF52980">
    <property type="entry name" value="Restriction endonuclease-like"/>
    <property type="match status" value="1"/>
</dbReference>
<dbReference type="InterPro" id="IPR047216">
    <property type="entry name" value="Endonuclease_DUF559_bact"/>
</dbReference>
<dbReference type="Gene3D" id="3.40.960.10">
    <property type="entry name" value="VSR Endonuclease"/>
    <property type="match status" value="1"/>
</dbReference>
<evidence type="ECO:0000313" key="3">
    <source>
        <dbReference type="Proteomes" id="UP000036367"/>
    </source>
</evidence>
<dbReference type="AlphaFoldDB" id="A0A0J1B3V8"/>
<dbReference type="Pfam" id="PF04480">
    <property type="entry name" value="DUF559"/>
    <property type="match status" value="1"/>
</dbReference>
<dbReference type="OrthoDB" id="9798754at2"/>
<proteinExistence type="predicted"/>
<keyword evidence="3" id="KW-1185">Reference proteome</keyword>
<evidence type="ECO:0000313" key="2">
    <source>
        <dbReference type="EMBL" id="KLU01525.1"/>
    </source>
</evidence>